<evidence type="ECO:0000256" key="7">
    <source>
        <dbReference type="ARBA" id="ARBA00022695"/>
    </source>
</evidence>
<dbReference type="EC" id="2.7.1.26" evidence="15"/>
<reference evidence="18" key="1">
    <citation type="journal article" date="2023" name="Int. J. Syst. Evol. Microbiol.">
        <title>Mesoterricola silvestris gen. nov., sp. nov., Mesoterricola sediminis sp. nov., Geothrix oryzae sp. nov., Geothrix edaphica sp. nov., Geothrix rubra sp. nov., and Geothrix limicola sp. nov., six novel members of Acidobacteriota isolated from soils.</title>
        <authorList>
            <person name="Itoh H."/>
            <person name="Sugisawa Y."/>
            <person name="Mise K."/>
            <person name="Xu Z."/>
            <person name="Kuniyasu M."/>
            <person name="Ushijima N."/>
            <person name="Kawano K."/>
            <person name="Kobayashi E."/>
            <person name="Shiratori Y."/>
            <person name="Masuda Y."/>
            <person name="Senoo K."/>
        </authorList>
    </citation>
    <scope>NUCLEOTIDE SEQUENCE [LARGE SCALE GENOMIC DNA]</scope>
    <source>
        <strain evidence="18">Red222</strain>
    </source>
</reference>
<keyword evidence="9 15" id="KW-0418">Kinase</keyword>
<evidence type="ECO:0000256" key="12">
    <source>
        <dbReference type="ARBA" id="ARBA00023268"/>
    </source>
</evidence>
<dbReference type="Gene3D" id="2.40.30.30">
    <property type="entry name" value="Riboflavin kinase-like"/>
    <property type="match status" value="1"/>
</dbReference>
<evidence type="ECO:0000313" key="17">
    <source>
        <dbReference type="EMBL" id="BDU70800.1"/>
    </source>
</evidence>
<dbReference type="Proteomes" id="UP001242010">
    <property type="component" value="Chromosome"/>
</dbReference>
<evidence type="ECO:0000256" key="8">
    <source>
        <dbReference type="ARBA" id="ARBA00022741"/>
    </source>
</evidence>
<evidence type="ECO:0000256" key="3">
    <source>
        <dbReference type="ARBA" id="ARBA00005201"/>
    </source>
</evidence>
<comment type="pathway">
    <text evidence="2 15">Cofactor biosynthesis; FAD biosynthesis; FAD from FMN: step 1/1.</text>
</comment>
<feature type="domain" description="Riboflavin kinase" evidence="16">
    <location>
        <begin position="183"/>
        <end position="312"/>
    </location>
</feature>
<dbReference type="Pfam" id="PF06574">
    <property type="entry name" value="FAD_syn"/>
    <property type="match status" value="1"/>
</dbReference>
<dbReference type="EMBL" id="AP027079">
    <property type="protein sequence ID" value="BDU70800.1"/>
    <property type="molecule type" value="Genomic_DNA"/>
</dbReference>
<dbReference type="InterPro" id="IPR014729">
    <property type="entry name" value="Rossmann-like_a/b/a_fold"/>
</dbReference>
<evidence type="ECO:0000259" key="16">
    <source>
        <dbReference type="SMART" id="SM00904"/>
    </source>
</evidence>
<evidence type="ECO:0000256" key="1">
    <source>
        <dbReference type="ARBA" id="ARBA00002121"/>
    </source>
</evidence>
<dbReference type="InterPro" id="IPR004821">
    <property type="entry name" value="Cyt_trans-like"/>
</dbReference>
<keyword evidence="6 15" id="KW-0808">Transferase</keyword>
<organism evidence="17 18">
    <name type="scientific">Geothrix oryzae</name>
    <dbReference type="NCBI Taxonomy" id="2927975"/>
    <lineage>
        <taxon>Bacteria</taxon>
        <taxon>Pseudomonadati</taxon>
        <taxon>Acidobacteriota</taxon>
        <taxon>Holophagae</taxon>
        <taxon>Holophagales</taxon>
        <taxon>Holophagaceae</taxon>
        <taxon>Geothrix</taxon>
    </lineage>
</organism>
<comment type="pathway">
    <text evidence="3 15">Cofactor biosynthesis; FMN biosynthesis; FMN from riboflavin (ATP route): step 1/1.</text>
</comment>
<dbReference type="NCBIfam" id="NF004160">
    <property type="entry name" value="PRK05627.1-3"/>
    <property type="match status" value="1"/>
</dbReference>
<evidence type="ECO:0000256" key="15">
    <source>
        <dbReference type="PIRNR" id="PIRNR004491"/>
    </source>
</evidence>
<dbReference type="InterPro" id="IPR023468">
    <property type="entry name" value="Riboflavin_kinase"/>
</dbReference>
<evidence type="ECO:0000256" key="11">
    <source>
        <dbReference type="ARBA" id="ARBA00022840"/>
    </source>
</evidence>
<keyword evidence="4 15" id="KW-0285">Flavoprotein</keyword>
<dbReference type="SMART" id="SM00904">
    <property type="entry name" value="Flavokinase"/>
    <property type="match status" value="1"/>
</dbReference>
<dbReference type="EC" id="2.7.7.2" evidence="15"/>
<evidence type="ECO:0000256" key="6">
    <source>
        <dbReference type="ARBA" id="ARBA00022679"/>
    </source>
</evidence>
<dbReference type="Pfam" id="PF01687">
    <property type="entry name" value="Flavokinase"/>
    <property type="match status" value="1"/>
</dbReference>
<evidence type="ECO:0000256" key="2">
    <source>
        <dbReference type="ARBA" id="ARBA00004726"/>
    </source>
</evidence>
<comment type="catalytic activity">
    <reaction evidence="13 15">
        <text>riboflavin + ATP = FMN + ADP + H(+)</text>
        <dbReference type="Rhea" id="RHEA:14357"/>
        <dbReference type="ChEBI" id="CHEBI:15378"/>
        <dbReference type="ChEBI" id="CHEBI:30616"/>
        <dbReference type="ChEBI" id="CHEBI:57986"/>
        <dbReference type="ChEBI" id="CHEBI:58210"/>
        <dbReference type="ChEBI" id="CHEBI:456216"/>
        <dbReference type="EC" id="2.7.1.26"/>
    </reaction>
</comment>
<dbReference type="CDD" id="cd02064">
    <property type="entry name" value="FAD_synthetase_N"/>
    <property type="match status" value="1"/>
</dbReference>
<evidence type="ECO:0000256" key="5">
    <source>
        <dbReference type="ARBA" id="ARBA00022643"/>
    </source>
</evidence>
<dbReference type="SUPFAM" id="SSF82114">
    <property type="entry name" value="Riboflavin kinase-like"/>
    <property type="match status" value="1"/>
</dbReference>
<comment type="function">
    <text evidence="1">Catalyzes the phosphorylation of riboflavin to FMN followed by the adenylation of FMN to FAD.</text>
</comment>
<dbReference type="PANTHER" id="PTHR22749:SF6">
    <property type="entry name" value="RIBOFLAVIN KINASE"/>
    <property type="match status" value="1"/>
</dbReference>
<comment type="catalytic activity">
    <reaction evidence="14 15">
        <text>FMN + ATP + H(+) = FAD + diphosphate</text>
        <dbReference type="Rhea" id="RHEA:17237"/>
        <dbReference type="ChEBI" id="CHEBI:15378"/>
        <dbReference type="ChEBI" id="CHEBI:30616"/>
        <dbReference type="ChEBI" id="CHEBI:33019"/>
        <dbReference type="ChEBI" id="CHEBI:57692"/>
        <dbReference type="ChEBI" id="CHEBI:58210"/>
        <dbReference type="EC" id="2.7.7.2"/>
    </reaction>
</comment>
<dbReference type="SUPFAM" id="SSF52374">
    <property type="entry name" value="Nucleotidylyl transferase"/>
    <property type="match status" value="1"/>
</dbReference>
<accession>A0ABM8DUN6</accession>
<dbReference type="PANTHER" id="PTHR22749">
    <property type="entry name" value="RIBOFLAVIN KINASE/FMN ADENYLYLTRANSFERASE"/>
    <property type="match status" value="1"/>
</dbReference>
<keyword evidence="7 15" id="KW-0548">Nucleotidyltransferase</keyword>
<dbReference type="NCBIfam" id="TIGR00083">
    <property type="entry name" value="ribF"/>
    <property type="match status" value="1"/>
</dbReference>
<keyword evidence="8 15" id="KW-0547">Nucleotide-binding</keyword>
<proteinExistence type="inferred from homology"/>
<dbReference type="NCBIfam" id="TIGR00125">
    <property type="entry name" value="cyt_tran_rel"/>
    <property type="match status" value="1"/>
</dbReference>
<evidence type="ECO:0000256" key="10">
    <source>
        <dbReference type="ARBA" id="ARBA00022827"/>
    </source>
</evidence>
<dbReference type="InterPro" id="IPR015864">
    <property type="entry name" value="FAD_synthase"/>
</dbReference>
<keyword evidence="5 15" id="KW-0288">FMN</keyword>
<dbReference type="PIRSF" id="PIRSF004491">
    <property type="entry name" value="FAD_Synth"/>
    <property type="match status" value="1"/>
</dbReference>
<evidence type="ECO:0000313" key="18">
    <source>
        <dbReference type="Proteomes" id="UP001242010"/>
    </source>
</evidence>
<dbReference type="InterPro" id="IPR002606">
    <property type="entry name" value="Riboflavin_kinase_bac"/>
</dbReference>
<evidence type="ECO:0000256" key="14">
    <source>
        <dbReference type="ARBA" id="ARBA00049494"/>
    </source>
</evidence>
<gene>
    <name evidence="17" type="ORF">GETHOR_29010</name>
</gene>
<evidence type="ECO:0000256" key="4">
    <source>
        <dbReference type="ARBA" id="ARBA00022630"/>
    </source>
</evidence>
<keyword evidence="18" id="KW-1185">Reference proteome</keyword>
<dbReference type="InterPro" id="IPR023465">
    <property type="entry name" value="Riboflavin_kinase_dom_sf"/>
</dbReference>
<sequence>MMEVWRRTLEAAPASGPFVVTLGNFDGVHAGHRELLRLAAARAKATGQRAAVVTFDPHPTVIVAPQRKPKLLMTLEQRLAAFEAEGMDLAWVIPFSRAFSELSPGAFLDALGRALLPVELYVGRAFAFGRDRSGTVATLEAWGATHNCQVHTLALLAPDGGRLSSTRIREALDHGQVEAAADLLGHPYSLTGVVVEGDRRGRHLGFPTANLAWEQEQLPAFGVYVTEAHLPHHGPHEGGPRLGLTNVGEKPTFEGQRLTVETHLPGFEGDLYGTRLEVRFLHRIRGEVRFASVDELRDQITKDVAAGRAWWKAHRG</sequence>
<evidence type="ECO:0000256" key="9">
    <source>
        <dbReference type="ARBA" id="ARBA00022777"/>
    </source>
</evidence>
<keyword evidence="12" id="KW-0511">Multifunctional enzyme</keyword>
<keyword evidence="11 15" id="KW-0067">ATP-binding</keyword>
<keyword evidence="10 15" id="KW-0274">FAD</keyword>
<dbReference type="InterPro" id="IPR015865">
    <property type="entry name" value="Riboflavin_kinase_bac/euk"/>
</dbReference>
<comment type="similarity">
    <text evidence="15">Belongs to the ribF family.</text>
</comment>
<name>A0ABM8DUN6_9BACT</name>
<dbReference type="Gene3D" id="3.40.50.620">
    <property type="entry name" value="HUPs"/>
    <property type="match status" value="1"/>
</dbReference>
<protein>
    <recommendedName>
        <fullName evidence="15">Riboflavin biosynthesis protein</fullName>
    </recommendedName>
    <domain>
        <recommendedName>
            <fullName evidence="15">Riboflavin kinase</fullName>
            <ecNumber evidence="15">2.7.1.26</ecNumber>
        </recommendedName>
        <alternativeName>
            <fullName evidence="15">Flavokinase</fullName>
        </alternativeName>
    </domain>
    <domain>
        <recommendedName>
            <fullName evidence="15">FMN adenylyltransferase</fullName>
            <ecNumber evidence="15">2.7.7.2</ecNumber>
        </recommendedName>
        <alternativeName>
            <fullName evidence="15">FAD pyrophosphorylase</fullName>
        </alternativeName>
        <alternativeName>
            <fullName evidence="15">FAD synthase</fullName>
        </alternativeName>
    </domain>
</protein>
<evidence type="ECO:0000256" key="13">
    <source>
        <dbReference type="ARBA" id="ARBA00047880"/>
    </source>
</evidence>